<dbReference type="FunFam" id="1.10.1060.10:FF:000014">
    <property type="entry name" value="DgcB, Dimethylglycine catabolism"/>
    <property type="match status" value="1"/>
</dbReference>
<dbReference type="EMBL" id="MSDO01000017">
    <property type="protein sequence ID" value="OLO03985.1"/>
    <property type="molecule type" value="Genomic_DNA"/>
</dbReference>
<dbReference type="InterPro" id="IPR009051">
    <property type="entry name" value="Helical_ferredxn"/>
</dbReference>
<dbReference type="Pfam" id="PF13187">
    <property type="entry name" value="Fer4_9"/>
    <property type="match status" value="1"/>
</dbReference>
<protein>
    <submittedName>
        <fullName evidence="9">(Fe-S)-binding protein</fullName>
    </submittedName>
</protein>
<dbReference type="AlphaFoldDB" id="A0A1Q8SRD8"/>
<dbReference type="GO" id="GO:0051539">
    <property type="term" value="F:4 iron, 4 sulfur cluster binding"/>
    <property type="evidence" value="ECO:0007669"/>
    <property type="project" value="UniProtKB-KW"/>
</dbReference>
<keyword evidence="2" id="KW-0479">Metal-binding</keyword>
<dbReference type="OrthoDB" id="9794954at2"/>
<gene>
    <name evidence="9" type="ORF">BTW07_11945</name>
</gene>
<evidence type="ECO:0000256" key="4">
    <source>
        <dbReference type="ARBA" id="ARBA00023004"/>
    </source>
</evidence>
<dbReference type="STRING" id="404433.BTW07_11945"/>
<keyword evidence="4" id="KW-0408">Iron</keyword>
<keyword evidence="7" id="KW-1133">Transmembrane helix</keyword>
<dbReference type="RefSeq" id="WP_075570393.1">
    <property type="nucleotide sequence ID" value="NZ_MSDO01000017.1"/>
</dbReference>
<feature type="transmembrane region" description="Helical" evidence="7">
    <location>
        <begin position="139"/>
        <end position="156"/>
    </location>
</feature>
<dbReference type="GO" id="GO:0016491">
    <property type="term" value="F:oxidoreductase activity"/>
    <property type="evidence" value="ECO:0007669"/>
    <property type="project" value="UniProtKB-KW"/>
</dbReference>
<keyword evidence="7" id="KW-0812">Transmembrane</keyword>
<evidence type="ECO:0000256" key="7">
    <source>
        <dbReference type="SAM" id="Phobius"/>
    </source>
</evidence>
<feature type="transmembrane region" description="Helical" evidence="7">
    <location>
        <begin position="6"/>
        <end position="25"/>
    </location>
</feature>
<evidence type="ECO:0000256" key="1">
    <source>
        <dbReference type="ARBA" id="ARBA00022485"/>
    </source>
</evidence>
<dbReference type="PANTHER" id="PTHR43255:SF1">
    <property type="entry name" value="IRON-SULFUR-BINDING OXIDOREDUCTASE FADF-RELATED"/>
    <property type="match status" value="1"/>
</dbReference>
<dbReference type="PANTHER" id="PTHR43255">
    <property type="entry name" value="IRON-SULFUR-BINDING OXIDOREDUCTASE FADF-RELATED-RELATED"/>
    <property type="match status" value="1"/>
</dbReference>
<evidence type="ECO:0000256" key="6">
    <source>
        <dbReference type="SAM" id="MobiDB-lite"/>
    </source>
</evidence>
<evidence type="ECO:0000256" key="2">
    <source>
        <dbReference type="ARBA" id="ARBA00022723"/>
    </source>
</evidence>
<keyword evidence="3" id="KW-0560">Oxidoreductase</keyword>
<keyword evidence="1" id="KW-0004">4Fe-4S</keyword>
<organism evidence="9 10">
    <name type="scientific">Salinicola socius</name>
    <dbReference type="NCBI Taxonomy" id="404433"/>
    <lineage>
        <taxon>Bacteria</taxon>
        <taxon>Pseudomonadati</taxon>
        <taxon>Pseudomonadota</taxon>
        <taxon>Gammaproteobacteria</taxon>
        <taxon>Oceanospirillales</taxon>
        <taxon>Halomonadaceae</taxon>
        <taxon>Salinicola</taxon>
    </lineage>
</organism>
<keyword evidence="10" id="KW-1185">Reference proteome</keyword>
<dbReference type="InterPro" id="IPR017900">
    <property type="entry name" value="4Fe4S_Fe_S_CS"/>
</dbReference>
<proteinExistence type="predicted"/>
<dbReference type="Pfam" id="PF11982">
    <property type="entry name" value="DUF3483"/>
    <property type="match status" value="1"/>
</dbReference>
<name>A0A1Q8SRD8_9GAMM</name>
<evidence type="ECO:0000313" key="10">
    <source>
        <dbReference type="Proteomes" id="UP000186878"/>
    </source>
</evidence>
<feature type="compositionally biased region" description="Low complexity" evidence="6">
    <location>
        <begin position="668"/>
        <end position="680"/>
    </location>
</feature>
<feature type="transmembrane region" description="Helical" evidence="7">
    <location>
        <begin position="92"/>
        <end position="111"/>
    </location>
</feature>
<evidence type="ECO:0000256" key="3">
    <source>
        <dbReference type="ARBA" id="ARBA00023002"/>
    </source>
</evidence>
<dbReference type="GO" id="GO:0046872">
    <property type="term" value="F:metal ion binding"/>
    <property type="evidence" value="ECO:0007669"/>
    <property type="project" value="UniProtKB-KW"/>
</dbReference>
<evidence type="ECO:0000313" key="9">
    <source>
        <dbReference type="EMBL" id="OLO03985.1"/>
    </source>
</evidence>
<accession>A0A1Q8SRD8</accession>
<dbReference type="InterPro" id="IPR051460">
    <property type="entry name" value="HdrC_iron-sulfur_subunit"/>
</dbReference>
<dbReference type="GO" id="GO:0005886">
    <property type="term" value="C:plasma membrane"/>
    <property type="evidence" value="ECO:0007669"/>
    <property type="project" value="TreeGrafter"/>
</dbReference>
<keyword evidence="5" id="KW-0411">Iron-sulfur</keyword>
<feature type="domain" description="4Fe-4S ferredoxin-type" evidence="8">
    <location>
        <begin position="262"/>
        <end position="291"/>
    </location>
</feature>
<evidence type="ECO:0000259" key="8">
    <source>
        <dbReference type="PROSITE" id="PS51379"/>
    </source>
</evidence>
<feature type="transmembrane region" description="Helical" evidence="7">
    <location>
        <begin position="67"/>
        <end position="86"/>
    </location>
</feature>
<dbReference type="SUPFAM" id="SSF46548">
    <property type="entry name" value="alpha-helical ferredoxin"/>
    <property type="match status" value="1"/>
</dbReference>
<dbReference type="Proteomes" id="UP000186878">
    <property type="component" value="Unassembled WGS sequence"/>
</dbReference>
<dbReference type="Pfam" id="PF02754">
    <property type="entry name" value="CCG"/>
    <property type="match status" value="2"/>
</dbReference>
<sequence length="687" mass="74164">MLQTLLPILIFAALALGAAGAVRRIRLWRQGQRTPMVWRRLLLMPRRYLNDLHHIVARDKAMAHTHVATAGGFVAAMALALVVHGFGWRNPILGGLLLAASAVMFVGALAVNRRRLNSPTRPFPRKLSRGPWQRLSKSLIAYSLGMFLVSLPIVGFTPGNLVGVAPTVLGGGVLAIVLAAVLVWGLLEMLVGMGWGGPMKHAFAGSFHLAFHRRPERFDDNHPDASPKKTHDVHRGSRSTALFPLDLTAKTLGVEKPADFQWEQLLGFDACVQCGRCQSVCPAYAAGQPLNPKKLIQDMVVGMAGGSDARYAGSGHPQQAGGIDVGKPGFGHHRGGPSDAIVPQLVEAQTLWACTTCRACVEECPMMIEHVDAIVDMRRFITLERGETPEKGAAAIDNLIATDNPGGLDNASRLDWAADLEIPRIQDRPEGVDVLLWLGDGAFDMRNQRTLRSLVKILRAGGVDFAVLGEEERDSGDVARRLGDEATFQRLAERNIATLSRYRFARIVTADPHSFHVLGREYGAFGGDYVVRHHSTFIAELFDGGRISVAAPAQAETVTYHDPCYLGRYNGEFAAPRQVLAALGVDVVEMERSGYRSRCCGGGGGAALSDVPGRARIPDMRMEDVRTTGATTVAVACPQCTAMLEGVVEPRPRILDLAELVAEALVEPAPAVPETSTSSPSREEEPA</sequence>
<dbReference type="InterPro" id="IPR004017">
    <property type="entry name" value="Cys_rich_dom"/>
</dbReference>
<dbReference type="PROSITE" id="PS51379">
    <property type="entry name" value="4FE4S_FER_2"/>
    <property type="match status" value="1"/>
</dbReference>
<keyword evidence="7" id="KW-0472">Membrane</keyword>
<feature type="transmembrane region" description="Helical" evidence="7">
    <location>
        <begin position="168"/>
        <end position="191"/>
    </location>
</feature>
<dbReference type="Gene3D" id="1.10.1060.10">
    <property type="entry name" value="Alpha-helical ferredoxin"/>
    <property type="match status" value="1"/>
</dbReference>
<comment type="caution">
    <text evidence="9">The sequence shown here is derived from an EMBL/GenBank/DDBJ whole genome shotgun (WGS) entry which is preliminary data.</text>
</comment>
<reference evidence="9 10" key="1">
    <citation type="submission" date="2016-12" db="EMBL/GenBank/DDBJ databases">
        <title>Draft genome sequences of strains Salinicola socius SMB35, Salinicola sp. MH3R3-1 and Chromohalobacter sp. SMB17 from the Verkhnekamsk potash mining region of Russia.</title>
        <authorList>
            <person name="Mavrodi D.V."/>
            <person name="Olsson B.E."/>
            <person name="Korsakova E.S."/>
            <person name="Pyankova A."/>
            <person name="Mavrodi O.V."/>
            <person name="Plotnikova E.G."/>
        </authorList>
    </citation>
    <scope>NUCLEOTIDE SEQUENCE [LARGE SCALE GENOMIC DNA]</scope>
    <source>
        <strain evidence="9 10">SMB35</strain>
    </source>
</reference>
<evidence type="ECO:0000256" key="5">
    <source>
        <dbReference type="ARBA" id="ARBA00023014"/>
    </source>
</evidence>
<feature type="region of interest" description="Disordered" evidence="6">
    <location>
        <begin position="668"/>
        <end position="687"/>
    </location>
</feature>
<dbReference type="PROSITE" id="PS00198">
    <property type="entry name" value="4FE4S_FER_1"/>
    <property type="match status" value="2"/>
</dbReference>
<dbReference type="InterPro" id="IPR017896">
    <property type="entry name" value="4Fe4S_Fe-S-bd"/>
</dbReference>
<dbReference type="InterPro" id="IPR021872">
    <property type="entry name" value="Csal_0991-like_N"/>
</dbReference>